<organism evidence="1 2">
    <name type="scientific">Obba rivulosa</name>
    <dbReference type="NCBI Taxonomy" id="1052685"/>
    <lineage>
        <taxon>Eukaryota</taxon>
        <taxon>Fungi</taxon>
        <taxon>Dikarya</taxon>
        <taxon>Basidiomycota</taxon>
        <taxon>Agaricomycotina</taxon>
        <taxon>Agaricomycetes</taxon>
        <taxon>Polyporales</taxon>
        <taxon>Gelatoporiaceae</taxon>
        <taxon>Obba</taxon>
    </lineage>
</organism>
<protein>
    <submittedName>
        <fullName evidence="1">Uncharacterized protein</fullName>
    </submittedName>
</protein>
<dbReference type="Proteomes" id="UP000250043">
    <property type="component" value="Unassembled WGS sequence"/>
</dbReference>
<proteinExistence type="predicted"/>
<reference evidence="1 2" key="1">
    <citation type="submission" date="2016-07" db="EMBL/GenBank/DDBJ databases">
        <title>Draft genome of the white-rot fungus Obba rivulosa 3A-2.</title>
        <authorList>
            <consortium name="DOE Joint Genome Institute"/>
            <person name="Miettinen O."/>
            <person name="Riley R."/>
            <person name="Acob R."/>
            <person name="Barry K."/>
            <person name="Cullen D."/>
            <person name="De Vries R."/>
            <person name="Hainaut M."/>
            <person name="Hatakka A."/>
            <person name="Henrissat B."/>
            <person name="Hilden K."/>
            <person name="Kuo R."/>
            <person name="Labutti K."/>
            <person name="Lipzen A."/>
            <person name="Makela M.R."/>
            <person name="Sandor L."/>
            <person name="Spatafora J.W."/>
            <person name="Grigoriev I.V."/>
            <person name="Hibbett D.S."/>
        </authorList>
    </citation>
    <scope>NUCLEOTIDE SEQUENCE [LARGE SCALE GENOMIC DNA]</scope>
    <source>
        <strain evidence="1 2">3A-2</strain>
    </source>
</reference>
<evidence type="ECO:0000313" key="2">
    <source>
        <dbReference type="Proteomes" id="UP000250043"/>
    </source>
</evidence>
<name>A0A8E2AXY9_9APHY</name>
<dbReference type="AlphaFoldDB" id="A0A8E2AXY9"/>
<dbReference type="OrthoDB" id="10653790at2759"/>
<keyword evidence="2" id="KW-1185">Reference proteome</keyword>
<evidence type="ECO:0000313" key="1">
    <source>
        <dbReference type="EMBL" id="OCH90305.1"/>
    </source>
</evidence>
<sequence length="383" mass="43876">MSGSSDSVVSTPIWDYLCSSLPAYKYTALDPRPRVGHATTQSTKKWLQKGKIEGLTIARQQWNWTSEDQFLEFEKCLKELSWGDLKHKDELNSGRQLTFRYPITEGDVAVAVETRIVQPVWYIMNSLIEGRGPRSHTKAKDMHFTSYVYNESYGKLNRVRVDKIFVYAFDPVRYKEVQELHIRTRSRALMDNAAEPVNEKKVALSYLPWSTLWGYIAPGSNLTNDMEKFKGLVPVEIKNLGIITLENFNALIPANPAETYDLGLEATSNSDLTGPELLAGILQQTIKYVDEYGCRCGFLTDSMNSVMIRIPCTAEGELELQGGRLQWAFISNEDKPRLALAFLLYLAKIEVDSMFERHERDFHEARTRDMEMVMARMNLRSTR</sequence>
<accession>A0A8E2AXY9</accession>
<dbReference type="EMBL" id="KV722407">
    <property type="protein sequence ID" value="OCH90305.1"/>
    <property type="molecule type" value="Genomic_DNA"/>
</dbReference>
<gene>
    <name evidence="1" type="ORF">OBBRIDRAFT_887811</name>
</gene>